<reference evidence="1" key="2">
    <citation type="submission" date="2020-11" db="EMBL/GenBank/DDBJ databases">
        <authorList>
            <person name="McCartney M.A."/>
            <person name="Auch B."/>
            <person name="Kono T."/>
            <person name="Mallez S."/>
            <person name="Becker A."/>
            <person name="Gohl D.M."/>
            <person name="Silverstein K.A.T."/>
            <person name="Koren S."/>
            <person name="Bechman K.B."/>
            <person name="Herman A."/>
            <person name="Abrahante J.E."/>
            <person name="Garbe J."/>
        </authorList>
    </citation>
    <scope>NUCLEOTIDE SEQUENCE</scope>
    <source>
        <strain evidence="1">Duluth1</strain>
        <tissue evidence="1">Whole animal</tissue>
    </source>
</reference>
<keyword evidence="2" id="KW-1185">Reference proteome</keyword>
<accession>A0A9D4FGV7</accession>
<dbReference type="EMBL" id="JAIWYP010000007">
    <property type="protein sequence ID" value="KAH3797474.1"/>
    <property type="molecule type" value="Genomic_DNA"/>
</dbReference>
<gene>
    <name evidence="1" type="ORF">DPMN_151055</name>
</gene>
<sequence length="151" mass="16934">MEDNVANQTYFILEKCEQSIGNNAEHCYEHVKYESSYYDHTIKTLPSGSDARKPENVYNKLKIDRPGDNGHLQSQGLSVVQNPEDDYDTTSAVVTHGMDDVSDYNHIPRAAYKARATGDNVIGNEGGNYDAINNVKFKVAQSDSYEYAHVH</sequence>
<dbReference type="Proteomes" id="UP000828390">
    <property type="component" value="Unassembled WGS sequence"/>
</dbReference>
<evidence type="ECO:0000313" key="2">
    <source>
        <dbReference type="Proteomes" id="UP000828390"/>
    </source>
</evidence>
<dbReference type="AlphaFoldDB" id="A0A9D4FGV7"/>
<name>A0A9D4FGV7_DREPO</name>
<organism evidence="1 2">
    <name type="scientific">Dreissena polymorpha</name>
    <name type="common">Zebra mussel</name>
    <name type="synonym">Mytilus polymorpha</name>
    <dbReference type="NCBI Taxonomy" id="45954"/>
    <lineage>
        <taxon>Eukaryota</taxon>
        <taxon>Metazoa</taxon>
        <taxon>Spiralia</taxon>
        <taxon>Lophotrochozoa</taxon>
        <taxon>Mollusca</taxon>
        <taxon>Bivalvia</taxon>
        <taxon>Autobranchia</taxon>
        <taxon>Heteroconchia</taxon>
        <taxon>Euheterodonta</taxon>
        <taxon>Imparidentia</taxon>
        <taxon>Neoheterodontei</taxon>
        <taxon>Myida</taxon>
        <taxon>Dreissenoidea</taxon>
        <taxon>Dreissenidae</taxon>
        <taxon>Dreissena</taxon>
    </lineage>
</organism>
<protein>
    <submittedName>
        <fullName evidence="1">Uncharacterized protein</fullName>
    </submittedName>
</protein>
<reference evidence="1" key="1">
    <citation type="journal article" date="2019" name="bioRxiv">
        <title>The Genome of the Zebra Mussel, Dreissena polymorpha: A Resource for Invasive Species Research.</title>
        <authorList>
            <person name="McCartney M.A."/>
            <person name="Auch B."/>
            <person name="Kono T."/>
            <person name="Mallez S."/>
            <person name="Zhang Y."/>
            <person name="Obille A."/>
            <person name="Becker A."/>
            <person name="Abrahante J.E."/>
            <person name="Garbe J."/>
            <person name="Badalamenti J.P."/>
            <person name="Herman A."/>
            <person name="Mangelson H."/>
            <person name="Liachko I."/>
            <person name="Sullivan S."/>
            <person name="Sone E.D."/>
            <person name="Koren S."/>
            <person name="Silverstein K.A.T."/>
            <person name="Beckman K.B."/>
            <person name="Gohl D.M."/>
        </authorList>
    </citation>
    <scope>NUCLEOTIDE SEQUENCE</scope>
    <source>
        <strain evidence="1">Duluth1</strain>
        <tissue evidence="1">Whole animal</tissue>
    </source>
</reference>
<proteinExistence type="predicted"/>
<comment type="caution">
    <text evidence="1">The sequence shown here is derived from an EMBL/GenBank/DDBJ whole genome shotgun (WGS) entry which is preliminary data.</text>
</comment>
<evidence type="ECO:0000313" key="1">
    <source>
        <dbReference type="EMBL" id="KAH3797474.1"/>
    </source>
</evidence>